<proteinExistence type="predicted"/>
<dbReference type="EMBL" id="WNWS01000107">
    <property type="protein sequence ID" value="KAE9980198.1"/>
    <property type="molecule type" value="Genomic_DNA"/>
</dbReference>
<evidence type="ECO:0000313" key="4">
    <source>
        <dbReference type="Proteomes" id="UP000490939"/>
    </source>
</evidence>
<dbReference type="AlphaFoldDB" id="A0A8H3Z1X4"/>
<sequence>MTRQEYRLQNVGEAQSKEETATLKMLQKQKARRCPHCSLAVIKDGGCPSMNCIHCNRGFWWESTELVRATLYKKTRSKEKVQEPPPWYQNLPFAAENAADQTVRIARIVFVDHNPTAGGARTPQWFDAPDAIPENHPLF</sequence>
<organism evidence="1 3">
    <name type="scientific">Venturia inaequalis</name>
    <name type="common">Apple scab fungus</name>
    <dbReference type="NCBI Taxonomy" id="5025"/>
    <lineage>
        <taxon>Eukaryota</taxon>
        <taxon>Fungi</taxon>
        <taxon>Dikarya</taxon>
        <taxon>Ascomycota</taxon>
        <taxon>Pezizomycotina</taxon>
        <taxon>Dothideomycetes</taxon>
        <taxon>Pleosporomycetidae</taxon>
        <taxon>Venturiales</taxon>
        <taxon>Venturiaceae</taxon>
        <taxon>Venturia</taxon>
    </lineage>
</organism>
<dbReference type="Proteomes" id="UP000447873">
    <property type="component" value="Unassembled WGS sequence"/>
</dbReference>
<gene>
    <name evidence="2" type="ORF">EG327_010972</name>
    <name evidence="1" type="ORF">EG328_000432</name>
</gene>
<keyword evidence="4" id="KW-1185">Reference proteome</keyword>
<dbReference type="EMBL" id="WNWR01000082">
    <property type="protein sequence ID" value="KAE9991776.1"/>
    <property type="molecule type" value="Genomic_DNA"/>
</dbReference>
<dbReference type="SUPFAM" id="SSF57850">
    <property type="entry name" value="RING/U-box"/>
    <property type="match status" value="1"/>
</dbReference>
<reference evidence="1 3" key="1">
    <citation type="submission" date="2018-12" db="EMBL/GenBank/DDBJ databases">
        <title>Venturia inaequalis Genome Resource.</title>
        <authorList>
            <person name="Lichtner F.J."/>
        </authorList>
    </citation>
    <scope>NUCLEOTIDE SEQUENCE [LARGE SCALE GENOMIC DNA]</scope>
    <source>
        <strain evidence="1 3">120213</strain>
        <strain evidence="2 4">DMI_063113</strain>
    </source>
</reference>
<accession>A0A8H3Z1X4</accession>
<evidence type="ECO:0000313" key="1">
    <source>
        <dbReference type="EMBL" id="KAE9980198.1"/>
    </source>
</evidence>
<dbReference type="Proteomes" id="UP000490939">
    <property type="component" value="Unassembled WGS sequence"/>
</dbReference>
<protein>
    <submittedName>
        <fullName evidence="1">Uncharacterized protein</fullName>
    </submittedName>
</protein>
<evidence type="ECO:0000313" key="2">
    <source>
        <dbReference type="EMBL" id="KAE9991776.1"/>
    </source>
</evidence>
<comment type="caution">
    <text evidence="1">The sequence shown here is derived from an EMBL/GenBank/DDBJ whole genome shotgun (WGS) entry which is preliminary data.</text>
</comment>
<dbReference type="Gene3D" id="1.20.120.1750">
    <property type="match status" value="1"/>
</dbReference>
<name>A0A8H3Z1X4_VENIN</name>
<dbReference type="CDD" id="cd20336">
    <property type="entry name" value="Rcat_RBR"/>
    <property type="match status" value="1"/>
</dbReference>
<evidence type="ECO:0000313" key="3">
    <source>
        <dbReference type="Proteomes" id="UP000447873"/>
    </source>
</evidence>